<dbReference type="InterPro" id="IPR011990">
    <property type="entry name" value="TPR-like_helical_dom_sf"/>
</dbReference>
<proteinExistence type="predicted"/>
<dbReference type="Gene3D" id="1.25.40.10">
    <property type="entry name" value="Tetratricopeptide repeat domain"/>
    <property type="match status" value="1"/>
</dbReference>
<reference evidence="1 2" key="1">
    <citation type="journal article" date="2018" name="Sci. Rep.">
        <title>Genomic signatures of local adaptation to the degree of environmental predictability in rotifers.</title>
        <authorList>
            <person name="Franch-Gras L."/>
            <person name="Hahn C."/>
            <person name="Garcia-Roger E.M."/>
            <person name="Carmona M.J."/>
            <person name="Serra M."/>
            <person name="Gomez A."/>
        </authorList>
    </citation>
    <scope>NUCLEOTIDE SEQUENCE [LARGE SCALE GENOMIC DNA]</scope>
    <source>
        <strain evidence="1">HYR1</strain>
    </source>
</reference>
<dbReference type="PANTHER" id="PTHR47503">
    <property type="entry name" value="PURKINJE CELL PROTEIN 2"/>
    <property type="match status" value="1"/>
</dbReference>
<comment type="caution">
    <text evidence="1">The sequence shown here is derived from an EMBL/GenBank/DDBJ whole genome shotgun (WGS) entry which is preliminary data.</text>
</comment>
<name>A0A3M7T7Z2_BRAPC</name>
<evidence type="ECO:0000313" key="1">
    <source>
        <dbReference type="EMBL" id="RNA43968.1"/>
    </source>
</evidence>
<protein>
    <submittedName>
        <fullName evidence="1">G--signaling modulator 2 isoform X2</fullName>
    </submittedName>
</protein>
<dbReference type="PROSITE" id="PS50877">
    <property type="entry name" value="GOLOCO"/>
    <property type="match status" value="3"/>
</dbReference>
<dbReference type="GO" id="GO:0005085">
    <property type="term" value="F:guanyl-nucleotide exchange factor activity"/>
    <property type="evidence" value="ECO:0007669"/>
    <property type="project" value="InterPro"/>
</dbReference>
<dbReference type="STRING" id="10195.A0A3M7T7Z2"/>
<dbReference type="InterPro" id="IPR003109">
    <property type="entry name" value="GoLoco_motif"/>
</dbReference>
<dbReference type="EMBL" id="REGN01000168">
    <property type="protein sequence ID" value="RNA43968.1"/>
    <property type="molecule type" value="Genomic_DNA"/>
</dbReference>
<dbReference type="PANTHER" id="PTHR47503:SF1">
    <property type="entry name" value="PURKINJE CELL PROTEIN 2 HOMOLOG"/>
    <property type="match status" value="1"/>
</dbReference>
<accession>A0A3M7T7Z2</accession>
<dbReference type="Proteomes" id="UP000276133">
    <property type="component" value="Unassembled WGS sequence"/>
</dbReference>
<evidence type="ECO:0000313" key="2">
    <source>
        <dbReference type="Proteomes" id="UP000276133"/>
    </source>
</evidence>
<dbReference type="InterPro" id="IPR042168">
    <property type="entry name" value="Pcp2"/>
</dbReference>
<organism evidence="1 2">
    <name type="scientific">Brachionus plicatilis</name>
    <name type="common">Marine rotifer</name>
    <name type="synonym">Brachionus muelleri</name>
    <dbReference type="NCBI Taxonomy" id="10195"/>
    <lineage>
        <taxon>Eukaryota</taxon>
        <taxon>Metazoa</taxon>
        <taxon>Spiralia</taxon>
        <taxon>Gnathifera</taxon>
        <taxon>Rotifera</taxon>
        <taxon>Eurotatoria</taxon>
        <taxon>Monogononta</taxon>
        <taxon>Pseudotrocha</taxon>
        <taxon>Ploima</taxon>
        <taxon>Brachionidae</taxon>
        <taxon>Brachionus</taxon>
    </lineage>
</organism>
<sequence>MCKSASIDSFYTNTAANSQKMNTSRLTDVKQKSLNFSLSNTDLENHYSDTASVSSEASRKQFEDSSFLDFLSRIQSNRLDDQRCSIRRTQPLKNSENLSRTKESEDEFLNLIMKSQKSRLEDQRVDLSKTPKTKVVSKTKQACTIPADDSFFSMIQKIQSRRLDEQRTKLNSHKTGFFSTLTRKK</sequence>
<dbReference type="AlphaFoldDB" id="A0A3M7T7Z2"/>
<gene>
    <name evidence="1" type="ORF">BpHYR1_022583</name>
</gene>
<dbReference type="Pfam" id="PF02188">
    <property type="entry name" value="GoLoco"/>
    <property type="match status" value="3"/>
</dbReference>
<dbReference type="SMART" id="SM00390">
    <property type="entry name" value="GoLoco"/>
    <property type="match status" value="3"/>
</dbReference>
<keyword evidence="2" id="KW-1185">Reference proteome</keyword>
<dbReference type="OrthoDB" id="286233at2759"/>